<feature type="domain" description="Protein kinase" evidence="1">
    <location>
        <begin position="1"/>
        <end position="299"/>
    </location>
</feature>
<dbReference type="Pfam" id="PF07714">
    <property type="entry name" value="PK_Tyr_Ser-Thr"/>
    <property type="match status" value="1"/>
</dbReference>
<reference evidence="2 3" key="1">
    <citation type="submission" date="2014-04" db="EMBL/GenBank/DDBJ databases">
        <authorList>
            <consortium name="DOE Joint Genome Institute"/>
            <person name="Kuo A."/>
            <person name="Girlanda M."/>
            <person name="Perotto S."/>
            <person name="Kohler A."/>
            <person name="Nagy L.G."/>
            <person name="Floudas D."/>
            <person name="Copeland A."/>
            <person name="Barry K.W."/>
            <person name="Cichocki N."/>
            <person name="Veneault-Fourrey C."/>
            <person name="LaButti K."/>
            <person name="Lindquist E.A."/>
            <person name="Lipzen A."/>
            <person name="Lundell T."/>
            <person name="Morin E."/>
            <person name="Murat C."/>
            <person name="Sun H."/>
            <person name="Tunlid A."/>
            <person name="Henrissat B."/>
            <person name="Grigoriev I.V."/>
            <person name="Hibbett D.S."/>
            <person name="Martin F."/>
            <person name="Nordberg H.P."/>
            <person name="Cantor M.N."/>
            <person name="Hua S.X."/>
        </authorList>
    </citation>
    <scope>NUCLEOTIDE SEQUENCE [LARGE SCALE GENOMIC DNA]</scope>
    <source>
        <strain evidence="2 3">MUT 4182</strain>
    </source>
</reference>
<dbReference type="GO" id="GO:0005524">
    <property type="term" value="F:ATP binding"/>
    <property type="evidence" value="ECO:0007669"/>
    <property type="project" value="InterPro"/>
</dbReference>
<proteinExistence type="predicted"/>
<reference evidence="3" key="2">
    <citation type="submission" date="2015-01" db="EMBL/GenBank/DDBJ databases">
        <title>Evolutionary Origins and Diversification of the Mycorrhizal Mutualists.</title>
        <authorList>
            <consortium name="DOE Joint Genome Institute"/>
            <consortium name="Mycorrhizal Genomics Consortium"/>
            <person name="Kohler A."/>
            <person name="Kuo A."/>
            <person name="Nagy L.G."/>
            <person name="Floudas D."/>
            <person name="Copeland A."/>
            <person name="Barry K.W."/>
            <person name="Cichocki N."/>
            <person name="Veneault-Fourrey C."/>
            <person name="LaButti K."/>
            <person name="Lindquist E.A."/>
            <person name="Lipzen A."/>
            <person name="Lundell T."/>
            <person name="Morin E."/>
            <person name="Murat C."/>
            <person name="Riley R."/>
            <person name="Ohm R."/>
            <person name="Sun H."/>
            <person name="Tunlid A."/>
            <person name="Henrissat B."/>
            <person name="Grigoriev I.V."/>
            <person name="Hibbett D.S."/>
            <person name="Martin F."/>
        </authorList>
    </citation>
    <scope>NUCLEOTIDE SEQUENCE [LARGE SCALE GENOMIC DNA]</scope>
    <source>
        <strain evidence="3">MUT 4182</strain>
    </source>
</reference>
<evidence type="ECO:0000259" key="1">
    <source>
        <dbReference type="PROSITE" id="PS50011"/>
    </source>
</evidence>
<accession>A0A0C3Q0S2</accession>
<dbReference type="InterPro" id="IPR000719">
    <property type="entry name" value="Prot_kinase_dom"/>
</dbReference>
<evidence type="ECO:0000313" key="3">
    <source>
        <dbReference type="Proteomes" id="UP000054248"/>
    </source>
</evidence>
<dbReference type="EMBL" id="KN823132">
    <property type="protein sequence ID" value="KIO21635.1"/>
    <property type="molecule type" value="Genomic_DNA"/>
</dbReference>
<dbReference type="PROSITE" id="PS50011">
    <property type="entry name" value="PROTEIN_KINASE_DOM"/>
    <property type="match status" value="1"/>
</dbReference>
<dbReference type="InterPro" id="IPR001245">
    <property type="entry name" value="Ser-Thr/Tyr_kinase_cat_dom"/>
</dbReference>
<evidence type="ECO:0000313" key="2">
    <source>
        <dbReference type="EMBL" id="KIO21635.1"/>
    </source>
</evidence>
<dbReference type="HOGENOM" id="CLU_931239_0_0_1"/>
<dbReference type="Gene3D" id="1.10.510.10">
    <property type="entry name" value="Transferase(Phosphotransferase) domain 1"/>
    <property type="match status" value="1"/>
</dbReference>
<name>A0A0C3Q0S2_9AGAM</name>
<gene>
    <name evidence="2" type="ORF">M407DRAFT_28773</name>
</gene>
<dbReference type="GO" id="GO:0004674">
    <property type="term" value="F:protein serine/threonine kinase activity"/>
    <property type="evidence" value="ECO:0007669"/>
    <property type="project" value="TreeGrafter"/>
</dbReference>
<organism evidence="2 3">
    <name type="scientific">Tulasnella calospora MUT 4182</name>
    <dbReference type="NCBI Taxonomy" id="1051891"/>
    <lineage>
        <taxon>Eukaryota</taxon>
        <taxon>Fungi</taxon>
        <taxon>Dikarya</taxon>
        <taxon>Basidiomycota</taxon>
        <taxon>Agaricomycotina</taxon>
        <taxon>Agaricomycetes</taxon>
        <taxon>Cantharellales</taxon>
        <taxon>Tulasnellaceae</taxon>
        <taxon>Tulasnella</taxon>
    </lineage>
</organism>
<sequence length="299" mass="32803">MSQNTPSHWAAAIRELERLSHMRVDANVIRQQSLGVPVPDSDEAPTTNICLTDIRGAQSYGSNGFASAISKRRSSNHAVLELARSVYLLSRIDNNNIAKLIGFAYDLTAMETWILAPPFSYQPLHEYLMVAELSTIDQLHLVLDASNALLYLHSCTPQVLGAPLGYDINLLVDRDGHLILSDLSAAIVPDDPTYMNLRPNLAIDLSFGSEYRSPELFASASPTTQSDVWAWACLTSKILTGNSNPSEPDEQPELLNLPRLLECLKSCWAQVPAHRPSIAQCEAVVVVELDGLHDDPAGY</sequence>
<dbReference type="InterPro" id="IPR011009">
    <property type="entry name" value="Kinase-like_dom_sf"/>
</dbReference>
<dbReference type="InterPro" id="IPR051681">
    <property type="entry name" value="Ser/Thr_Kinases-Pseudokinases"/>
</dbReference>
<dbReference type="AlphaFoldDB" id="A0A0C3Q0S2"/>
<keyword evidence="3" id="KW-1185">Reference proteome</keyword>
<protein>
    <recommendedName>
        <fullName evidence="1">Protein kinase domain-containing protein</fullName>
    </recommendedName>
</protein>
<dbReference type="PANTHER" id="PTHR44329">
    <property type="entry name" value="SERINE/THREONINE-PROTEIN KINASE TNNI3K-RELATED"/>
    <property type="match status" value="1"/>
</dbReference>
<dbReference type="Proteomes" id="UP000054248">
    <property type="component" value="Unassembled WGS sequence"/>
</dbReference>
<dbReference type="SUPFAM" id="SSF56112">
    <property type="entry name" value="Protein kinase-like (PK-like)"/>
    <property type="match status" value="1"/>
</dbReference>